<accession>A0A7J6X7T8</accession>
<proteinExistence type="predicted"/>
<feature type="compositionally biased region" description="Polar residues" evidence="1">
    <location>
        <begin position="68"/>
        <end position="85"/>
    </location>
</feature>
<sequence length="280" mass="29556">METNAIGSLNTNQIRNANEDQVISNSNHDAIAPEISCLATQIPNTIATSILGDQGQLGVGVHAAQGSQVASSNQQDTANAGNHTPCTDGVKASWSSILGAMIRIDVENEEKETDKEEQTRSEVIKSVNKGDDMQTNVKGAGEFGVEKLGSKEVWETPNKKHTARALTIADCRNKGVTIVTSREQEGTPMDETRQVTIEQIKGKGIEIQVDCQGEGKSGKKRDGFMKDARQAIGAHGTGRGTTSLSNANKKINAGQVKNGGKGTHITGITNAGNGGHTKGR</sequence>
<evidence type="ECO:0000256" key="1">
    <source>
        <dbReference type="SAM" id="MobiDB-lite"/>
    </source>
</evidence>
<dbReference type="EMBL" id="JABWDY010004527">
    <property type="protein sequence ID" value="KAF5205097.1"/>
    <property type="molecule type" value="Genomic_DNA"/>
</dbReference>
<evidence type="ECO:0000313" key="2">
    <source>
        <dbReference type="EMBL" id="KAF5205097.1"/>
    </source>
</evidence>
<feature type="region of interest" description="Disordered" evidence="1">
    <location>
        <begin position="252"/>
        <end position="280"/>
    </location>
</feature>
<gene>
    <name evidence="2" type="ORF">FRX31_005316</name>
</gene>
<comment type="caution">
    <text evidence="2">The sequence shown here is derived from an EMBL/GenBank/DDBJ whole genome shotgun (WGS) entry which is preliminary data.</text>
</comment>
<dbReference type="Proteomes" id="UP000554482">
    <property type="component" value="Unassembled WGS sequence"/>
</dbReference>
<dbReference type="AlphaFoldDB" id="A0A7J6X7T8"/>
<name>A0A7J6X7T8_THATH</name>
<feature type="region of interest" description="Disordered" evidence="1">
    <location>
        <begin position="68"/>
        <end position="87"/>
    </location>
</feature>
<reference evidence="2 3" key="1">
    <citation type="submission" date="2020-06" db="EMBL/GenBank/DDBJ databases">
        <title>Transcriptomic and genomic resources for Thalictrum thalictroides and T. hernandezii: Facilitating candidate gene discovery in an emerging model plant lineage.</title>
        <authorList>
            <person name="Arias T."/>
            <person name="Riano-Pachon D.M."/>
            <person name="Di Stilio V.S."/>
        </authorList>
    </citation>
    <scope>NUCLEOTIDE SEQUENCE [LARGE SCALE GENOMIC DNA]</scope>
    <source>
        <strain evidence="3">cv. WT478/WT964</strain>
        <tissue evidence="2">Leaves</tissue>
    </source>
</reference>
<protein>
    <submittedName>
        <fullName evidence="2">Uncharacterized protein</fullName>
    </submittedName>
</protein>
<organism evidence="2 3">
    <name type="scientific">Thalictrum thalictroides</name>
    <name type="common">Rue-anemone</name>
    <name type="synonym">Anemone thalictroides</name>
    <dbReference type="NCBI Taxonomy" id="46969"/>
    <lineage>
        <taxon>Eukaryota</taxon>
        <taxon>Viridiplantae</taxon>
        <taxon>Streptophyta</taxon>
        <taxon>Embryophyta</taxon>
        <taxon>Tracheophyta</taxon>
        <taxon>Spermatophyta</taxon>
        <taxon>Magnoliopsida</taxon>
        <taxon>Ranunculales</taxon>
        <taxon>Ranunculaceae</taxon>
        <taxon>Thalictroideae</taxon>
        <taxon>Thalictrum</taxon>
    </lineage>
</organism>
<evidence type="ECO:0000313" key="3">
    <source>
        <dbReference type="Proteomes" id="UP000554482"/>
    </source>
</evidence>
<keyword evidence="3" id="KW-1185">Reference proteome</keyword>